<evidence type="ECO:0000259" key="2">
    <source>
        <dbReference type="PROSITE" id="PS50174"/>
    </source>
</evidence>
<accession>A0ABP0PT98</accession>
<feature type="region of interest" description="Disordered" evidence="1">
    <location>
        <begin position="1"/>
        <end position="28"/>
    </location>
</feature>
<dbReference type="EMBL" id="CAXAMM010038585">
    <property type="protein sequence ID" value="CAK9079257.1"/>
    <property type="molecule type" value="Genomic_DNA"/>
</dbReference>
<dbReference type="InterPro" id="IPR000467">
    <property type="entry name" value="G_patch_dom"/>
</dbReference>
<dbReference type="Proteomes" id="UP001642464">
    <property type="component" value="Unassembled WGS sequence"/>
</dbReference>
<organism evidence="3 4">
    <name type="scientific">Durusdinium trenchii</name>
    <dbReference type="NCBI Taxonomy" id="1381693"/>
    <lineage>
        <taxon>Eukaryota</taxon>
        <taxon>Sar</taxon>
        <taxon>Alveolata</taxon>
        <taxon>Dinophyceae</taxon>
        <taxon>Suessiales</taxon>
        <taxon>Symbiodiniaceae</taxon>
        <taxon>Durusdinium</taxon>
    </lineage>
</organism>
<feature type="region of interest" description="Disordered" evidence="1">
    <location>
        <begin position="164"/>
        <end position="226"/>
    </location>
</feature>
<evidence type="ECO:0000313" key="3">
    <source>
        <dbReference type="EMBL" id="CAK9079257.1"/>
    </source>
</evidence>
<evidence type="ECO:0000256" key="1">
    <source>
        <dbReference type="SAM" id="MobiDB-lite"/>
    </source>
</evidence>
<dbReference type="InterPro" id="IPR050656">
    <property type="entry name" value="PINX1"/>
</dbReference>
<dbReference type="PROSITE" id="PS50174">
    <property type="entry name" value="G_PATCH"/>
    <property type="match status" value="1"/>
</dbReference>
<name>A0ABP0PT98_9DINO</name>
<reference evidence="3 4" key="1">
    <citation type="submission" date="2024-02" db="EMBL/GenBank/DDBJ databases">
        <authorList>
            <person name="Chen Y."/>
            <person name="Shah S."/>
            <person name="Dougan E. K."/>
            <person name="Thang M."/>
            <person name="Chan C."/>
        </authorList>
    </citation>
    <scope>NUCLEOTIDE SEQUENCE [LARGE SCALE GENOMIC DNA]</scope>
</reference>
<feature type="compositionally biased region" description="Polar residues" evidence="1">
    <location>
        <begin position="1"/>
        <end position="24"/>
    </location>
</feature>
<feature type="domain" description="G-patch" evidence="2">
    <location>
        <begin position="361"/>
        <end position="407"/>
    </location>
</feature>
<dbReference type="PANTHER" id="PTHR23149:SF34">
    <property type="entry name" value="CHROMOSOME UNDETERMINED SCAFFOLD_106, WHOLE GENOME SHOTGUN SEQUENCE"/>
    <property type="match status" value="1"/>
</dbReference>
<proteinExistence type="predicted"/>
<comment type="caution">
    <text evidence="3">The sequence shown here is derived from an EMBL/GenBank/DDBJ whole genome shotgun (WGS) entry which is preliminary data.</text>
</comment>
<dbReference type="PANTHER" id="PTHR23149">
    <property type="entry name" value="G PATCH DOMAIN CONTAINING PROTEIN"/>
    <property type="match status" value="1"/>
</dbReference>
<keyword evidence="4" id="KW-1185">Reference proteome</keyword>
<dbReference type="SMART" id="SM00443">
    <property type="entry name" value="G_patch"/>
    <property type="match status" value="1"/>
</dbReference>
<evidence type="ECO:0000313" key="4">
    <source>
        <dbReference type="Proteomes" id="UP001642464"/>
    </source>
</evidence>
<dbReference type="Pfam" id="PF01585">
    <property type="entry name" value="G-patch"/>
    <property type="match status" value="1"/>
</dbReference>
<protein>
    <submittedName>
        <fullName evidence="3">G patch domain-containing protein 4</fullName>
    </submittedName>
</protein>
<gene>
    <name evidence="3" type="ORF">SCF082_LOCUS37825</name>
</gene>
<sequence length="480" mass="51640">MAQSLGSGSREVTNRGQPPGTSWTLRGLKRFVATSRQRRAEKLASAPAALAAAKAAKAGAGADVDVSERLKELICLREPPSDALEQADGTFQMTLDDGATITWTRRPDGTWRRPEHRRAGWVGELEQAKYTPPTVRLLEGAGIGEKVRSVLLWDDDYNRDLPLRSKPVLTPNGYTAQAQAPQAPKPRAEAAPKKSGTNKVPQAKAKDEAKAAKAAKGGAGRGSKEDRAVDMELLPALTRLCVANGYSEQPVRAILGPRGKALNIHGELGAFGSHATEKSPPLGDCGARDARRALAMLLSCDVPDEDAVDAADASEELALMMKIRTSGVPHGAREDGVWRANTDNAWRNPAASAAPGAWAFESDIGKKILMKYGWREGQGLGRLKNGRTECVQGERREEKKGLGVEKRKSEEQWDNWWADCFNSVAKSISVKAESRAESSDSDSEAPEKGSEGGRITAVKKAGAMKGKLRRVLRQESSPAL</sequence>
<feature type="region of interest" description="Disordered" evidence="1">
    <location>
        <begin position="431"/>
        <end position="480"/>
    </location>
</feature>